<sequence length="124" mass="13775">MPLVVSNQGSEYTADVEFVDDRRYDGLTPGQLFSLVGEPPPYYVYIADRATMTDPEHPILAVDTGPTVDNETNYRRGDTFRLIPSAMATVEANLSIANVDFGDYVDIAGPDGVYRETYRGTYPR</sequence>
<proteinExistence type="predicted"/>
<protein>
    <recommendedName>
        <fullName evidence="1">DUF6924 domain-containing protein</fullName>
    </recommendedName>
</protein>
<evidence type="ECO:0000313" key="2">
    <source>
        <dbReference type="EMBL" id="GGF36910.1"/>
    </source>
</evidence>
<evidence type="ECO:0000313" key="3">
    <source>
        <dbReference type="Proteomes" id="UP000632454"/>
    </source>
</evidence>
<name>A0ABQ1V5Q0_9NOCA</name>
<keyword evidence="3" id="KW-1185">Reference proteome</keyword>
<reference evidence="3" key="1">
    <citation type="journal article" date="2019" name="Int. J. Syst. Evol. Microbiol.">
        <title>The Global Catalogue of Microorganisms (GCM) 10K type strain sequencing project: providing services to taxonomists for standard genome sequencing and annotation.</title>
        <authorList>
            <consortium name="The Broad Institute Genomics Platform"/>
            <consortium name="The Broad Institute Genome Sequencing Center for Infectious Disease"/>
            <person name="Wu L."/>
            <person name="Ma J."/>
        </authorList>
    </citation>
    <scope>NUCLEOTIDE SEQUENCE [LARGE SCALE GENOMIC DNA]</scope>
    <source>
        <strain evidence="3">CCM 7855</strain>
    </source>
</reference>
<comment type="caution">
    <text evidence="2">The sequence shown here is derived from an EMBL/GenBank/DDBJ whole genome shotgun (WGS) entry which is preliminary data.</text>
</comment>
<gene>
    <name evidence="2" type="ORF">GCM10007298_35800</name>
</gene>
<feature type="domain" description="DUF6924" evidence="1">
    <location>
        <begin position="8"/>
        <end position="116"/>
    </location>
</feature>
<organism evidence="2 3">
    <name type="scientific">Williamsia phyllosphaerae</name>
    <dbReference type="NCBI Taxonomy" id="885042"/>
    <lineage>
        <taxon>Bacteria</taxon>
        <taxon>Bacillati</taxon>
        <taxon>Actinomycetota</taxon>
        <taxon>Actinomycetes</taxon>
        <taxon>Mycobacteriales</taxon>
        <taxon>Nocardiaceae</taxon>
        <taxon>Williamsia</taxon>
    </lineage>
</organism>
<dbReference type="Pfam" id="PF21962">
    <property type="entry name" value="DUF6924"/>
    <property type="match status" value="1"/>
</dbReference>
<dbReference type="InterPro" id="IPR053832">
    <property type="entry name" value="DUF6924"/>
</dbReference>
<accession>A0ABQ1V5Q0</accession>
<evidence type="ECO:0000259" key="1">
    <source>
        <dbReference type="Pfam" id="PF21962"/>
    </source>
</evidence>
<dbReference type="EMBL" id="BMCS01000002">
    <property type="protein sequence ID" value="GGF36910.1"/>
    <property type="molecule type" value="Genomic_DNA"/>
</dbReference>
<dbReference type="Proteomes" id="UP000632454">
    <property type="component" value="Unassembled WGS sequence"/>
</dbReference>